<sequence length="194" mass="20482">MSKKIIQITSASQFSTVLSTATYTIVDFYADWCGPCKTIAPIFASLAEKEAKPGKIQFAKVNVDSCQDVAKKYGVSAMPTFLVLKSSVVTETIRGANPSALTAAVNKAAADAARGPAKPGVSFQSKGYTLGSSTTPSRPVGESPLAGLSRMMTGNGGLGDLVMRFLGLYFTSLFTFDSWSAAEQSPFNVRAGRR</sequence>
<evidence type="ECO:0000259" key="4">
    <source>
        <dbReference type="PROSITE" id="PS51352"/>
    </source>
</evidence>
<dbReference type="EMBL" id="MCFA01000252">
    <property type="protein sequence ID" value="ORX96590.1"/>
    <property type="molecule type" value="Genomic_DNA"/>
</dbReference>
<dbReference type="CDD" id="cd02947">
    <property type="entry name" value="TRX_family"/>
    <property type="match status" value="1"/>
</dbReference>
<dbReference type="AlphaFoldDB" id="A0A1Y1YEX8"/>
<organism evidence="5 6">
    <name type="scientific">Clohesyomyces aquaticus</name>
    <dbReference type="NCBI Taxonomy" id="1231657"/>
    <lineage>
        <taxon>Eukaryota</taxon>
        <taxon>Fungi</taxon>
        <taxon>Dikarya</taxon>
        <taxon>Ascomycota</taxon>
        <taxon>Pezizomycotina</taxon>
        <taxon>Dothideomycetes</taxon>
        <taxon>Pleosporomycetidae</taxon>
        <taxon>Pleosporales</taxon>
        <taxon>Lindgomycetaceae</taxon>
        <taxon>Clohesyomyces</taxon>
    </lineage>
</organism>
<feature type="domain" description="Thioredoxin" evidence="4">
    <location>
        <begin position="1"/>
        <end position="110"/>
    </location>
</feature>
<evidence type="ECO:0000313" key="6">
    <source>
        <dbReference type="Proteomes" id="UP000193144"/>
    </source>
</evidence>
<dbReference type="STRING" id="1231657.A0A1Y1YEX8"/>
<gene>
    <name evidence="5" type="ORF">BCR34DRAFT_578545</name>
</gene>
<evidence type="ECO:0000256" key="3">
    <source>
        <dbReference type="SAM" id="MobiDB-lite"/>
    </source>
</evidence>
<accession>A0A1Y1YEX8</accession>
<keyword evidence="6" id="KW-1185">Reference proteome</keyword>
<comment type="similarity">
    <text evidence="1">Belongs to the thioredoxin family.</text>
</comment>
<name>A0A1Y1YEX8_9PLEO</name>
<evidence type="ECO:0000256" key="2">
    <source>
        <dbReference type="ARBA" id="ARBA00023157"/>
    </source>
</evidence>
<dbReference type="SUPFAM" id="SSF52833">
    <property type="entry name" value="Thioredoxin-like"/>
    <property type="match status" value="1"/>
</dbReference>
<feature type="region of interest" description="Disordered" evidence="3">
    <location>
        <begin position="117"/>
        <end position="144"/>
    </location>
</feature>
<dbReference type="PROSITE" id="PS00194">
    <property type="entry name" value="THIOREDOXIN_1"/>
    <property type="match status" value="1"/>
</dbReference>
<feature type="compositionally biased region" description="Polar residues" evidence="3">
    <location>
        <begin position="122"/>
        <end position="137"/>
    </location>
</feature>
<dbReference type="PANTHER" id="PTHR46115">
    <property type="entry name" value="THIOREDOXIN-LIKE PROTEIN 1"/>
    <property type="match status" value="1"/>
</dbReference>
<dbReference type="Pfam" id="PF00085">
    <property type="entry name" value="Thioredoxin"/>
    <property type="match status" value="1"/>
</dbReference>
<dbReference type="InterPro" id="IPR036249">
    <property type="entry name" value="Thioredoxin-like_sf"/>
</dbReference>
<dbReference type="PROSITE" id="PS51352">
    <property type="entry name" value="THIOREDOXIN_2"/>
    <property type="match status" value="1"/>
</dbReference>
<dbReference type="Proteomes" id="UP000193144">
    <property type="component" value="Unassembled WGS sequence"/>
</dbReference>
<comment type="caution">
    <text evidence="5">The sequence shown here is derived from an EMBL/GenBank/DDBJ whole genome shotgun (WGS) entry which is preliminary data.</text>
</comment>
<evidence type="ECO:0000313" key="5">
    <source>
        <dbReference type="EMBL" id="ORX96590.1"/>
    </source>
</evidence>
<keyword evidence="2" id="KW-1015">Disulfide bond</keyword>
<dbReference type="Gene3D" id="3.40.30.10">
    <property type="entry name" value="Glutaredoxin"/>
    <property type="match status" value="1"/>
</dbReference>
<protein>
    <submittedName>
        <fullName evidence="5">Thioredoxin-like protein</fullName>
    </submittedName>
</protein>
<evidence type="ECO:0000256" key="1">
    <source>
        <dbReference type="ARBA" id="ARBA00008987"/>
    </source>
</evidence>
<reference evidence="5 6" key="1">
    <citation type="submission" date="2016-07" db="EMBL/GenBank/DDBJ databases">
        <title>Pervasive Adenine N6-methylation of Active Genes in Fungi.</title>
        <authorList>
            <consortium name="DOE Joint Genome Institute"/>
            <person name="Mondo S.J."/>
            <person name="Dannebaum R.O."/>
            <person name="Kuo R.C."/>
            <person name="Labutti K."/>
            <person name="Haridas S."/>
            <person name="Kuo A."/>
            <person name="Salamov A."/>
            <person name="Ahrendt S.R."/>
            <person name="Lipzen A."/>
            <person name="Sullivan W."/>
            <person name="Andreopoulos W.B."/>
            <person name="Clum A."/>
            <person name="Lindquist E."/>
            <person name="Daum C."/>
            <person name="Ramamoorthy G.K."/>
            <person name="Gryganskyi A."/>
            <person name="Culley D."/>
            <person name="Magnuson J.K."/>
            <person name="James T.Y."/>
            <person name="O'Malley M.A."/>
            <person name="Stajich J.E."/>
            <person name="Spatafora J.W."/>
            <person name="Visel A."/>
            <person name="Grigoriev I.V."/>
        </authorList>
    </citation>
    <scope>NUCLEOTIDE SEQUENCE [LARGE SCALE GENOMIC DNA]</scope>
    <source>
        <strain evidence="5 6">CBS 115471</strain>
    </source>
</reference>
<dbReference type="InterPro" id="IPR017937">
    <property type="entry name" value="Thioredoxin_CS"/>
</dbReference>
<dbReference type="PRINTS" id="PR00421">
    <property type="entry name" value="THIOREDOXIN"/>
</dbReference>
<dbReference type="OrthoDB" id="19690at2759"/>
<dbReference type="InterPro" id="IPR013766">
    <property type="entry name" value="Thioredoxin_domain"/>
</dbReference>
<proteinExistence type="inferred from homology"/>